<reference evidence="2 3" key="1">
    <citation type="submission" date="2018-03" db="EMBL/GenBank/DDBJ databases">
        <title>Rhodobacter veldkampii.</title>
        <authorList>
            <person name="Meyer T.E."/>
            <person name="Miller S."/>
            <person name="Lodha T."/>
            <person name="Gandham S."/>
            <person name="Chintalapati S."/>
            <person name="Chintalapati V.R."/>
        </authorList>
    </citation>
    <scope>NUCLEOTIDE SEQUENCE [LARGE SCALE GENOMIC DNA]</scope>
    <source>
        <strain evidence="2 3">DSM 11550</strain>
    </source>
</reference>
<dbReference type="Pfam" id="PF01370">
    <property type="entry name" value="Epimerase"/>
    <property type="match status" value="1"/>
</dbReference>
<dbReference type="InterPro" id="IPR001509">
    <property type="entry name" value="Epimerase_deHydtase"/>
</dbReference>
<dbReference type="EMBL" id="PZKF01000046">
    <property type="protein sequence ID" value="PTE15192.1"/>
    <property type="molecule type" value="Genomic_DNA"/>
</dbReference>
<organism evidence="2 3">
    <name type="scientific">Phaeovulum veldkampii DSM 11550</name>
    <dbReference type="NCBI Taxonomy" id="1185920"/>
    <lineage>
        <taxon>Bacteria</taxon>
        <taxon>Pseudomonadati</taxon>
        <taxon>Pseudomonadota</taxon>
        <taxon>Alphaproteobacteria</taxon>
        <taxon>Rhodobacterales</taxon>
        <taxon>Paracoccaceae</taxon>
        <taxon>Phaeovulum</taxon>
    </lineage>
</organism>
<dbReference type="Proteomes" id="UP000241899">
    <property type="component" value="Unassembled WGS sequence"/>
</dbReference>
<evidence type="ECO:0000259" key="1">
    <source>
        <dbReference type="Pfam" id="PF01370"/>
    </source>
</evidence>
<protein>
    <recommendedName>
        <fullName evidence="1">NAD-dependent epimerase/dehydratase domain-containing protein</fullName>
    </recommendedName>
</protein>
<evidence type="ECO:0000313" key="2">
    <source>
        <dbReference type="EMBL" id="PTE15192.1"/>
    </source>
</evidence>
<dbReference type="OrthoDB" id="7687386at2"/>
<accession>A0A2T4JBB7</accession>
<dbReference type="Gene3D" id="3.40.50.720">
    <property type="entry name" value="NAD(P)-binding Rossmann-like Domain"/>
    <property type="match status" value="1"/>
</dbReference>
<name>A0A2T4JBB7_9RHOB</name>
<dbReference type="SUPFAM" id="SSF51735">
    <property type="entry name" value="NAD(P)-binding Rossmann-fold domains"/>
    <property type="match status" value="1"/>
</dbReference>
<feature type="domain" description="NAD-dependent epimerase/dehydratase" evidence="1">
    <location>
        <begin position="18"/>
        <end position="179"/>
    </location>
</feature>
<keyword evidence="3" id="KW-1185">Reference proteome</keyword>
<comment type="caution">
    <text evidence="2">The sequence shown here is derived from an EMBL/GenBank/DDBJ whole genome shotgun (WGS) entry which is preliminary data.</text>
</comment>
<proteinExistence type="predicted"/>
<sequence length="310" mass="31229">MIRGLMPLCPTPPLPATWLITGASGRVGRLIGAHWAMRPPAAARILRQTRGASLGALVWDPLREGPGALLALAARQGPPAALIHLAGPTGRDADPALAPALAEAVLAAAVMAGVGRVLLASSAAVYGGARALPYAETDPPAPITAYGAGKCAAETVAARWRDRGLSVCALRIGNVAGADALLTNPSRPLVIDRFGDAGEAAKAGPERSYIGPATLAAVLETLATCPALPAVLNVAAPAPIGMAALAEAAGLPWAFAPAPVGAQHRIVLECTRLAALHDFAPGAARPETMIAELAALNALPPASLLLKACR</sequence>
<dbReference type="AlphaFoldDB" id="A0A2T4JBB7"/>
<dbReference type="InterPro" id="IPR036291">
    <property type="entry name" value="NAD(P)-bd_dom_sf"/>
</dbReference>
<evidence type="ECO:0000313" key="3">
    <source>
        <dbReference type="Proteomes" id="UP000241899"/>
    </source>
</evidence>
<gene>
    <name evidence="2" type="ORF">C5F46_14050</name>
</gene>